<dbReference type="InterPro" id="IPR022061">
    <property type="entry name" value="DUF3617"/>
</dbReference>
<evidence type="ECO:0000313" key="1">
    <source>
        <dbReference type="EMBL" id="AWB34228.1"/>
    </source>
</evidence>
<gene>
    <name evidence="1" type="ORF">DBV39_11515</name>
</gene>
<evidence type="ECO:0008006" key="3">
    <source>
        <dbReference type="Google" id="ProtNLM"/>
    </source>
</evidence>
<proteinExistence type="predicted"/>
<dbReference type="KEGG" id="boz:DBV39_11515"/>
<dbReference type="Proteomes" id="UP000244571">
    <property type="component" value="Chromosome"/>
</dbReference>
<protein>
    <recommendedName>
        <fullName evidence="3">DUF3617 family protein</fullName>
    </recommendedName>
</protein>
<keyword evidence="2" id="KW-1185">Reference proteome</keyword>
<dbReference type="EMBL" id="CP028901">
    <property type="protein sequence ID" value="AWB34228.1"/>
    <property type="molecule type" value="Genomic_DNA"/>
</dbReference>
<evidence type="ECO:0000313" key="2">
    <source>
        <dbReference type="Proteomes" id="UP000244571"/>
    </source>
</evidence>
<name>A0A2R4XKB5_9BURK</name>
<organism evidence="1 2">
    <name type="scientific">Orrella marina</name>
    <dbReference type="NCBI Taxonomy" id="2163011"/>
    <lineage>
        <taxon>Bacteria</taxon>
        <taxon>Pseudomonadati</taxon>
        <taxon>Pseudomonadota</taxon>
        <taxon>Betaproteobacteria</taxon>
        <taxon>Burkholderiales</taxon>
        <taxon>Alcaligenaceae</taxon>
        <taxon>Orrella</taxon>
    </lineage>
</organism>
<sequence>MAVAGIIQPTRGTIMKHIVALSMLITSISIGTTATASESSMRPGQWEVTTQTEMVGVPMQIPATKDMSCITAEEINKPFMGEMDAGCTLEEIEKTANTHKWKLACTENGQKMTGTGTFTFSAESYSGVMEMSMTQDGQVMNMKTTLTGKRVGDC</sequence>
<dbReference type="Pfam" id="PF12276">
    <property type="entry name" value="DUF3617"/>
    <property type="match status" value="1"/>
</dbReference>
<reference evidence="1 2" key="1">
    <citation type="submission" date="2018-04" db="EMBL/GenBank/DDBJ databases">
        <title>Bordetella sp. HZ20 isolated from seawater.</title>
        <authorList>
            <person name="Sun C."/>
        </authorList>
    </citation>
    <scope>NUCLEOTIDE SEQUENCE [LARGE SCALE GENOMIC DNA]</scope>
    <source>
        <strain evidence="1 2">HZ20</strain>
    </source>
</reference>
<accession>A0A2R4XKB5</accession>
<dbReference type="AlphaFoldDB" id="A0A2R4XKB5"/>